<evidence type="ECO:0000256" key="1">
    <source>
        <dbReference type="ARBA" id="ARBA00004123"/>
    </source>
</evidence>
<comment type="caution">
    <text evidence="7">The sequence shown here is derived from an EMBL/GenBank/DDBJ whole genome shotgun (WGS) entry which is preliminary data.</text>
</comment>
<accession>A0AAV1SS92</accession>
<dbReference type="Gene3D" id="4.10.280.10">
    <property type="entry name" value="Helix-loop-helix DNA-binding domain"/>
    <property type="match status" value="1"/>
</dbReference>
<sequence>MEDSAFEYQYHTNPLDYSMNDNQTFYHQTPQNLSSASSGTCQVSFESPVKRPKISEPVSTSSSSHILCFDNSNSPPVTFYDLDSTAVPKNEIGCDSNVNYEYGATYFVQGSKKIAPMSRSPSHAIGERKRREKLSQRFIALSAVIPNLKKMDKASVLGDAVKYLKHLQERVKTLEEQSARKTMESVVFVKKTQVCVDDDSSSIDENTDGCCDHPLPEIETRVSDKDVLIRILCEKKKGCLMKILSEIEKFHLNVINSRTLSFGNCTLDVTVVAQMDVNNSVILKDIVKNIRQALL</sequence>
<evidence type="ECO:0000313" key="7">
    <source>
        <dbReference type="EMBL" id="CAK7355425.1"/>
    </source>
</evidence>
<dbReference type="PANTHER" id="PTHR45959">
    <property type="entry name" value="BHLH TRANSCRIPTION FACTOR"/>
    <property type="match status" value="1"/>
</dbReference>
<keyword evidence="5" id="KW-0175">Coiled coil</keyword>
<keyword evidence="2" id="KW-0805">Transcription regulation</keyword>
<keyword evidence="8" id="KW-1185">Reference proteome</keyword>
<dbReference type="PANTHER" id="PTHR45959:SF72">
    <property type="entry name" value="BHLH DOMAIN-CONTAINING PROTEIN"/>
    <property type="match status" value="1"/>
</dbReference>
<dbReference type="SMART" id="SM00353">
    <property type="entry name" value="HLH"/>
    <property type="match status" value="1"/>
</dbReference>
<evidence type="ECO:0000259" key="6">
    <source>
        <dbReference type="PROSITE" id="PS50888"/>
    </source>
</evidence>
<dbReference type="InterPro" id="IPR011598">
    <property type="entry name" value="bHLH_dom"/>
</dbReference>
<evidence type="ECO:0000313" key="8">
    <source>
        <dbReference type="Proteomes" id="UP001314170"/>
    </source>
</evidence>
<gene>
    <name evidence="7" type="ORF">DCAF_LOCUS25685</name>
</gene>
<protein>
    <recommendedName>
        <fullName evidence="6">BHLH domain-containing protein</fullName>
    </recommendedName>
</protein>
<dbReference type="CDD" id="cd11452">
    <property type="entry name" value="bHLH_AtNAI1_like"/>
    <property type="match status" value="1"/>
</dbReference>
<keyword evidence="3" id="KW-0804">Transcription</keyword>
<dbReference type="Proteomes" id="UP001314170">
    <property type="component" value="Unassembled WGS sequence"/>
</dbReference>
<evidence type="ECO:0000256" key="2">
    <source>
        <dbReference type="ARBA" id="ARBA00023015"/>
    </source>
</evidence>
<dbReference type="EMBL" id="CAWUPB010001195">
    <property type="protein sequence ID" value="CAK7355425.1"/>
    <property type="molecule type" value="Genomic_DNA"/>
</dbReference>
<dbReference type="SUPFAM" id="SSF47459">
    <property type="entry name" value="HLH, helix-loop-helix DNA-binding domain"/>
    <property type="match status" value="1"/>
</dbReference>
<dbReference type="GO" id="GO:0080090">
    <property type="term" value="P:regulation of primary metabolic process"/>
    <property type="evidence" value="ECO:0007669"/>
    <property type="project" value="UniProtKB-ARBA"/>
</dbReference>
<dbReference type="PROSITE" id="PS50888">
    <property type="entry name" value="BHLH"/>
    <property type="match status" value="1"/>
</dbReference>
<dbReference type="GO" id="GO:0046983">
    <property type="term" value="F:protein dimerization activity"/>
    <property type="evidence" value="ECO:0007669"/>
    <property type="project" value="InterPro"/>
</dbReference>
<proteinExistence type="predicted"/>
<dbReference type="AlphaFoldDB" id="A0AAV1SS92"/>
<evidence type="ECO:0000256" key="3">
    <source>
        <dbReference type="ARBA" id="ARBA00023163"/>
    </source>
</evidence>
<dbReference type="InterPro" id="IPR036638">
    <property type="entry name" value="HLH_DNA-bd_sf"/>
</dbReference>
<evidence type="ECO:0000256" key="4">
    <source>
        <dbReference type="ARBA" id="ARBA00023242"/>
    </source>
</evidence>
<name>A0AAV1SS92_9ROSI</name>
<feature type="coiled-coil region" evidence="5">
    <location>
        <begin position="157"/>
        <end position="184"/>
    </location>
</feature>
<evidence type="ECO:0000256" key="5">
    <source>
        <dbReference type="SAM" id="Coils"/>
    </source>
</evidence>
<comment type="subcellular location">
    <subcellularLocation>
        <location evidence="1">Nucleus</location>
    </subcellularLocation>
</comment>
<dbReference type="InterPro" id="IPR052610">
    <property type="entry name" value="bHLH_transcription_regulator"/>
</dbReference>
<dbReference type="Pfam" id="PF22754">
    <property type="entry name" value="bHLH-TF_ACT-like_plant"/>
    <property type="match status" value="1"/>
</dbReference>
<dbReference type="Pfam" id="PF00010">
    <property type="entry name" value="HLH"/>
    <property type="match status" value="1"/>
</dbReference>
<dbReference type="GO" id="GO:0005634">
    <property type="term" value="C:nucleus"/>
    <property type="evidence" value="ECO:0007669"/>
    <property type="project" value="UniProtKB-SubCell"/>
</dbReference>
<organism evidence="7 8">
    <name type="scientific">Dovyalis caffra</name>
    <dbReference type="NCBI Taxonomy" id="77055"/>
    <lineage>
        <taxon>Eukaryota</taxon>
        <taxon>Viridiplantae</taxon>
        <taxon>Streptophyta</taxon>
        <taxon>Embryophyta</taxon>
        <taxon>Tracheophyta</taxon>
        <taxon>Spermatophyta</taxon>
        <taxon>Magnoliopsida</taxon>
        <taxon>eudicotyledons</taxon>
        <taxon>Gunneridae</taxon>
        <taxon>Pentapetalae</taxon>
        <taxon>rosids</taxon>
        <taxon>fabids</taxon>
        <taxon>Malpighiales</taxon>
        <taxon>Salicaceae</taxon>
        <taxon>Flacourtieae</taxon>
        <taxon>Dovyalis</taxon>
    </lineage>
</organism>
<dbReference type="InterPro" id="IPR054502">
    <property type="entry name" value="bHLH-TF_ACT-like_plant"/>
</dbReference>
<keyword evidence="4" id="KW-0539">Nucleus</keyword>
<feature type="domain" description="BHLH" evidence="6">
    <location>
        <begin position="118"/>
        <end position="167"/>
    </location>
</feature>
<reference evidence="7 8" key="1">
    <citation type="submission" date="2024-01" db="EMBL/GenBank/DDBJ databases">
        <authorList>
            <person name="Waweru B."/>
        </authorList>
    </citation>
    <scope>NUCLEOTIDE SEQUENCE [LARGE SCALE GENOMIC DNA]</scope>
</reference>